<sequence>MRKYEGIWHLERQLLFPGSVFLESNNEEILLKELGKCNAITPQENLFIRMSRKEEQLLKRLCGVKHHLEMSRGVIRRGETKIIEGPLKGMESRISRIDRHKRLARVQFVTKSGDYEIHENGLSFCYISAGLEITERIV</sequence>
<evidence type="ECO:0000313" key="2">
    <source>
        <dbReference type="Proteomes" id="UP000460412"/>
    </source>
</evidence>
<evidence type="ECO:0000313" key="1">
    <source>
        <dbReference type="EMBL" id="MXP76816.1"/>
    </source>
</evidence>
<dbReference type="EMBL" id="WUQX01000001">
    <property type="protein sequence ID" value="MXP76816.1"/>
    <property type="molecule type" value="Genomic_DNA"/>
</dbReference>
<dbReference type="AlphaFoldDB" id="A0A7X3MI21"/>
<proteinExistence type="predicted"/>
<gene>
    <name evidence="1" type="ORF">GN277_15905</name>
</gene>
<organism evidence="1 2">
    <name type="scientific">Sporofaciens musculi</name>
    <dbReference type="NCBI Taxonomy" id="2681861"/>
    <lineage>
        <taxon>Bacteria</taxon>
        <taxon>Bacillati</taxon>
        <taxon>Bacillota</taxon>
        <taxon>Clostridia</taxon>
        <taxon>Lachnospirales</taxon>
        <taxon>Lachnospiraceae</taxon>
        <taxon>Sporofaciens</taxon>
    </lineage>
</organism>
<comment type="caution">
    <text evidence="1">The sequence shown here is derived from an EMBL/GenBank/DDBJ whole genome shotgun (WGS) entry which is preliminary data.</text>
</comment>
<dbReference type="Proteomes" id="UP000460412">
    <property type="component" value="Unassembled WGS sequence"/>
</dbReference>
<accession>A0A7X3MI21</accession>
<protein>
    <submittedName>
        <fullName evidence="1">Uncharacterized protein</fullName>
    </submittedName>
</protein>
<dbReference type="RefSeq" id="WP_159751867.1">
    <property type="nucleotide sequence ID" value="NZ_WUQX01000001.1"/>
</dbReference>
<keyword evidence="2" id="KW-1185">Reference proteome</keyword>
<name>A0A7X3MI21_9FIRM</name>
<reference evidence="1 2" key="1">
    <citation type="submission" date="2019-12" db="EMBL/GenBank/DDBJ databases">
        <title>Sporaefaciens musculi gen. nov., sp. nov., a novel bacterium isolated from the caecum of an obese mouse.</title>
        <authorList>
            <person name="Rasmussen T.S."/>
            <person name="Streidl T."/>
            <person name="Hitch T.C.A."/>
            <person name="Wortmann E."/>
            <person name="Deptula P."/>
            <person name="Hansen M."/>
            <person name="Nielsen D.S."/>
            <person name="Clavel T."/>
            <person name="Vogensen F.K."/>
        </authorList>
    </citation>
    <scope>NUCLEOTIDE SEQUENCE [LARGE SCALE GENOMIC DNA]</scope>
    <source>
        <strain evidence="1 2">WCA-9-b2</strain>
    </source>
</reference>